<feature type="region of interest" description="Disordered" evidence="1">
    <location>
        <begin position="174"/>
        <end position="244"/>
    </location>
</feature>
<protein>
    <submittedName>
        <fullName evidence="2">Uncharacterized protein</fullName>
    </submittedName>
</protein>
<name>A0AAX4KMG7_9TREE</name>
<evidence type="ECO:0000256" key="1">
    <source>
        <dbReference type="SAM" id="MobiDB-lite"/>
    </source>
</evidence>
<organism evidence="2 3">
    <name type="scientific">Kwoniella europaea PYCC6329</name>
    <dbReference type="NCBI Taxonomy" id="1423913"/>
    <lineage>
        <taxon>Eukaryota</taxon>
        <taxon>Fungi</taxon>
        <taxon>Dikarya</taxon>
        <taxon>Basidiomycota</taxon>
        <taxon>Agaricomycotina</taxon>
        <taxon>Tremellomycetes</taxon>
        <taxon>Tremellales</taxon>
        <taxon>Cryptococcaceae</taxon>
        <taxon>Kwoniella</taxon>
    </lineage>
</organism>
<gene>
    <name evidence="2" type="ORF">V865_004800</name>
</gene>
<dbReference type="KEGG" id="ker:91103601"/>
<evidence type="ECO:0000313" key="3">
    <source>
        <dbReference type="Proteomes" id="UP001358614"/>
    </source>
</evidence>
<proteinExistence type="predicted"/>
<dbReference type="RefSeq" id="XP_066084672.1">
    <property type="nucleotide sequence ID" value="XM_066228575.1"/>
</dbReference>
<dbReference type="Proteomes" id="UP001358614">
    <property type="component" value="Chromosome 1"/>
</dbReference>
<dbReference type="GeneID" id="91103601"/>
<reference evidence="2 3" key="1">
    <citation type="submission" date="2024-01" db="EMBL/GenBank/DDBJ databases">
        <title>Comparative genomics of Cryptococcus and Kwoniella reveals pathogenesis evolution and contrasting modes of karyotype evolution via chromosome fusion or intercentromeric recombination.</title>
        <authorList>
            <person name="Coelho M.A."/>
            <person name="David-Palma M."/>
            <person name="Shea T."/>
            <person name="Bowers K."/>
            <person name="McGinley-Smith S."/>
            <person name="Mohammad A.W."/>
            <person name="Gnirke A."/>
            <person name="Yurkov A.M."/>
            <person name="Nowrousian M."/>
            <person name="Sun S."/>
            <person name="Cuomo C.A."/>
            <person name="Heitman J."/>
        </authorList>
    </citation>
    <scope>NUCLEOTIDE SEQUENCE [LARGE SCALE GENOMIC DNA]</scope>
    <source>
        <strain evidence="2 3">PYCC6329</strain>
    </source>
</reference>
<dbReference type="EMBL" id="CP144089">
    <property type="protein sequence ID" value="WWD06705.1"/>
    <property type="molecule type" value="Genomic_DNA"/>
</dbReference>
<evidence type="ECO:0000313" key="2">
    <source>
        <dbReference type="EMBL" id="WWD06705.1"/>
    </source>
</evidence>
<feature type="compositionally biased region" description="Low complexity" evidence="1">
    <location>
        <begin position="174"/>
        <end position="197"/>
    </location>
</feature>
<feature type="compositionally biased region" description="Pro residues" evidence="1">
    <location>
        <begin position="198"/>
        <end position="207"/>
    </location>
</feature>
<keyword evidence="3" id="KW-1185">Reference proteome</keyword>
<sequence>MGKKKKDTPPQEPIKVIQPFEHDWTEPQICTLLTRIAPDESYQQLFFLKHNKHTSKMVMQEQKLALGLLPNTDWMKFMIKEKRVVKTPEGELKTTEEWPKKMRVISRLFDVIHPLADDIKVLLGSSSTSAELKKDNPEGYRLWRNWQKSNQWLKNKPSTTSITQVELPKISIGTSASSESQISGGSIVKQSTSTITTPKPPPSPPPSRTISPFLRSPSRSQHDHLSPYFTGQSEKQSQREVPPHLQKVKPKLAESLHDFIGSLKLDDIPIEPPPEVWNNGDLYPTPATTPIPIAGDDGLTRQEKVRIDLGSGMEVGYGDNEELVSAMMMLMIQELNEKRSNCMDNVAIAYEPPLNLFERAVLSLVIKIGGRPMPLGDREKMQEFYGRIVGLEDKSEYILWKDTSNFEMMVDVAEANTDTLPLPISLVGIVQMMVGNRKREMERGMVDLITF</sequence>
<accession>A0AAX4KMG7</accession>
<dbReference type="AlphaFoldDB" id="A0AAX4KMG7"/>